<evidence type="ECO:0000313" key="2">
    <source>
        <dbReference type="Proteomes" id="UP001178461"/>
    </source>
</evidence>
<proteinExistence type="predicted"/>
<dbReference type="AlphaFoldDB" id="A0AA35PKQ9"/>
<organism evidence="1 2">
    <name type="scientific">Podarcis lilfordi</name>
    <name type="common">Lilford's wall lizard</name>
    <dbReference type="NCBI Taxonomy" id="74358"/>
    <lineage>
        <taxon>Eukaryota</taxon>
        <taxon>Metazoa</taxon>
        <taxon>Chordata</taxon>
        <taxon>Craniata</taxon>
        <taxon>Vertebrata</taxon>
        <taxon>Euteleostomi</taxon>
        <taxon>Lepidosauria</taxon>
        <taxon>Squamata</taxon>
        <taxon>Bifurcata</taxon>
        <taxon>Unidentata</taxon>
        <taxon>Episquamata</taxon>
        <taxon>Laterata</taxon>
        <taxon>Lacertibaenia</taxon>
        <taxon>Lacertidae</taxon>
        <taxon>Podarcis</taxon>
    </lineage>
</organism>
<accession>A0AA35PKQ9</accession>
<protein>
    <submittedName>
        <fullName evidence="1">Uncharacterized protein</fullName>
    </submittedName>
</protein>
<gene>
    <name evidence="1" type="ORF">PODLI_1B025412</name>
</gene>
<reference evidence="1" key="1">
    <citation type="submission" date="2022-12" db="EMBL/GenBank/DDBJ databases">
        <authorList>
            <person name="Alioto T."/>
            <person name="Alioto T."/>
            <person name="Gomez Garrido J."/>
        </authorList>
    </citation>
    <scope>NUCLEOTIDE SEQUENCE</scope>
</reference>
<name>A0AA35PKQ9_9SAUR</name>
<dbReference type="Proteomes" id="UP001178461">
    <property type="component" value="Chromosome 12"/>
</dbReference>
<dbReference type="EMBL" id="OX395137">
    <property type="protein sequence ID" value="CAI5789068.1"/>
    <property type="molecule type" value="Genomic_DNA"/>
</dbReference>
<sequence length="79" mass="8565">MVTATTTCHNASSSNILNSAKIVAHLAKGQSWALKSQELKKCTLCTRLVICDVECPSTGHLTPENGDWECGRCKCMLLL</sequence>
<keyword evidence="2" id="KW-1185">Reference proteome</keyword>
<evidence type="ECO:0000313" key="1">
    <source>
        <dbReference type="EMBL" id="CAI5789068.1"/>
    </source>
</evidence>